<proteinExistence type="predicted"/>
<keyword evidence="4" id="KW-1185">Reference proteome</keyword>
<dbReference type="Proteomes" id="UP000321436">
    <property type="component" value="Unassembled WGS sequence"/>
</dbReference>
<dbReference type="InterPro" id="IPR036291">
    <property type="entry name" value="NAD(P)-bd_dom_sf"/>
</dbReference>
<evidence type="ECO:0000259" key="2">
    <source>
        <dbReference type="Pfam" id="PF03807"/>
    </source>
</evidence>
<evidence type="ECO:0000256" key="1">
    <source>
        <dbReference type="ARBA" id="ARBA00023002"/>
    </source>
</evidence>
<dbReference type="Gene3D" id="3.40.50.720">
    <property type="entry name" value="NAD(P)-binding Rossmann-like Domain"/>
    <property type="match status" value="1"/>
</dbReference>
<accession>A0A512RSI7</accession>
<feature type="domain" description="Pyrroline-5-carboxylate reductase catalytic N-terminal" evidence="2">
    <location>
        <begin position="2"/>
        <end position="96"/>
    </location>
</feature>
<dbReference type="RefSeq" id="WP_146867269.1">
    <property type="nucleotide sequence ID" value="NZ_BKAU01000007.1"/>
</dbReference>
<dbReference type="InterPro" id="IPR028939">
    <property type="entry name" value="P5C_Rdtase_cat_N"/>
</dbReference>
<name>A0A512RSI7_9BACT</name>
<comment type="caution">
    <text evidence="3">The sequence shown here is derived from an EMBL/GenBank/DDBJ whole genome shotgun (WGS) entry which is preliminary data.</text>
</comment>
<dbReference type="Pfam" id="PF03807">
    <property type="entry name" value="F420_oxidored"/>
    <property type="match status" value="1"/>
</dbReference>
<dbReference type="GO" id="GO:0003677">
    <property type="term" value="F:DNA binding"/>
    <property type="evidence" value="ECO:0007669"/>
    <property type="project" value="UniProtKB-KW"/>
</dbReference>
<gene>
    <name evidence="3" type="ORF">CCY01nite_49130</name>
</gene>
<keyword evidence="3" id="KW-0238">DNA-binding</keyword>
<dbReference type="SUPFAM" id="SSF51735">
    <property type="entry name" value="NAD(P)-binding Rossmann-fold domains"/>
    <property type="match status" value="1"/>
</dbReference>
<keyword evidence="1" id="KW-0560">Oxidoreductase</keyword>
<organism evidence="3 4">
    <name type="scientific">Chitinophaga cymbidii</name>
    <dbReference type="NCBI Taxonomy" id="1096750"/>
    <lineage>
        <taxon>Bacteria</taxon>
        <taxon>Pseudomonadati</taxon>
        <taxon>Bacteroidota</taxon>
        <taxon>Chitinophagia</taxon>
        <taxon>Chitinophagales</taxon>
        <taxon>Chitinophagaceae</taxon>
        <taxon>Chitinophaga</taxon>
    </lineage>
</organism>
<reference evidence="3 4" key="1">
    <citation type="submission" date="2019-07" db="EMBL/GenBank/DDBJ databases">
        <title>Whole genome shotgun sequence of Chitinophaga cymbidii NBRC 109752.</title>
        <authorList>
            <person name="Hosoyama A."/>
            <person name="Uohara A."/>
            <person name="Ohji S."/>
            <person name="Ichikawa N."/>
        </authorList>
    </citation>
    <scope>NUCLEOTIDE SEQUENCE [LARGE SCALE GENOMIC DNA]</scope>
    <source>
        <strain evidence="3 4">NBRC 109752</strain>
    </source>
</reference>
<dbReference type="InterPro" id="IPR051267">
    <property type="entry name" value="STEAP_metalloreductase"/>
</dbReference>
<dbReference type="EMBL" id="BKAU01000007">
    <property type="protein sequence ID" value="GEP98653.1"/>
    <property type="molecule type" value="Genomic_DNA"/>
</dbReference>
<dbReference type="GO" id="GO:0016491">
    <property type="term" value="F:oxidoreductase activity"/>
    <property type="evidence" value="ECO:0007669"/>
    <property type="project" value="UniProtKB-KW"/>
</dbReference>
<dbReference type="OrthoDB" id="663900at2"/>
<protein>
    <submittedName>
        <fullName evidence="3">DNA-binding protein</fullName>
    </submittedName>
</protein>
<dbReference type="AlphaFoldDB" id="A0A512RSI7"/>
<evidence type="ECO:0000313" key="3">
    <source>
        <dbReference type="EMBL" id="GEP98653.1"/>
    </source>
</evidence>
<sequence length="218" mass="23686">MKVGILGSGEAGCTLGRGLIRLGYSVMIGTRDPRKEKLQQWIQENRPAASLGTFAEAAASGDIIFLCTSWTGTQAAIEAAGVWNFRNKVVVDVTNPLDGKGPDHAGRLRLATGNAASGGERVQRWLQDAHVVKAFNSTGSALMTDPAFEEGPPTMFIAGNDELAKKAVSDLLRHLGWKDVQDTGSIEMSRHLESLYVIWSAVGFRTGKWHHAFRLLRK</sequence>
<evidence type="ECO:0000313" key="4">
    <source>
        <dbReference type="Proteomes" id="UP000321436"/>
    </source>
</evidence>
<dbReference type="PANTHER" id="PTHR14239">
    <property type="entry name" value="DUDULIN-RELATED"/>
    <property type="match status" value="1"/>
</dbReference>